<name>A0ACB9CAB3_9ASTR</name>
<organism evidence="1 2">
    <name type="scientific">Smallanthus sonchifolius</name>
    <dbReference type="NCBI Taxonomy" id="185202"/>
    <lineage>
        <taxon>Eukaryota</taxon>
        <taxon>Viridiplantae</taxon>
        <taxon>Streptophyta</taxon>
        <taxon>Embryophyta</taxon>
        <taxon>Tracheophyta</taxon>
        <taxon>Spermatophyta</taxon>
        <taxon>Magnoliopsida</taxon>
        <taxon>eudicotyledons</taxon>
        <taxon>Gunneridae</taxon>
        <taxon>Pentapetalae</taxon>
        <taxon>asterids</taxon>
        <taxon>campanulids</taxon>
        <taxon>Asterales</taxon>
        <taxon>Asteraceae</taxon>
        <taxon>Asteroideae</taxon>
        <taxon>Heliantheae alliance</taxon>
        <taxon>Millerieae</taxon>
        <taxon>Smallanthus</taxon>
    </lineage>
</organism>
<reference evidence="2" key="1">
    <citation type="journal article" date="2022" name="Mol. Ecol. Resour.">
        <title>The genomes of chicory, endive, great burdock and yacon provide insights into Asteraceae palaeo-polyploidization history and plant inulin production.</title>
        <authorList>
            <person name="Fan W."/>
            <person name="Wang S."/>
            <person name="Wang H."/>
            <person name="Wang A."/>
            <person name="Jiang F."/>
            <person name="Liu H."/>
            <person name="Zhao H."/>
            <person name="Xu D."/>
            <person name="Zhang Y."/>
        </authorList>
    </citation>
    <scope>NUCLEOTIDE SEQUENCE [LARGE SCALE GENOMIC DNA]</scope>
    <source>
        <strain evidence="2">cv. Yunnan</strain>
    </source>
</reference>
<keyword evidence="2" id="KW-1185">Reference proteome</keyword>
<dbReference type="Proteomes" id="UP001056120">
    <property type="component" value="Linkage Group LG21"/>
</dbReference>
<reference evidence="1 2" key="2">
    <citation type="journal article" date="2022" name="Mol. Ecol. Resour.">
        <title>The genomes of chicory, endive, great burdock and yacon provide insights into Asteraceae paleo-polyploidization history and plant inulin production.</title>
        <authorList>
            <person name="Fan W."/>
            <person name="Wang S."/>
            <person name="Wang H."/>
            <person name="Wang A."/>
            <person name="Jiang F."/>
            <person name="Liu H."/>
            <person name="Zhao H."/>
            <person name="Xu D."/>
            <person name="Zhang Y."/>
        </authorList>
    </citation>
    <scope>NUCLEOTIDE SEQUENCE [LARGE SCALE GENOMIC DNA]</scope>
    <source>
        <strain evidence="2">cv. Yunnan</strain>
        <tissue evidence="1">Leaves</tissue>
    </source>
</reference>
<proteinExistence type="predicted"/>
<gene>
    <name evidence="1" type="ORF">L1987_62424</name>
</gene>
<sequence length="329" mass="37209">MASSLRLVTSNLITRSFRPTVVSASHFLSRITGHRSCTTIPIDADFFDQSWINNMCPKMSSLSFQMSMTDEDRSLFIDIPGGDGYVELKMSGVEKEDMKKKLPPIKEDMKLDGMLKVADLPHKDEFKTDIMANIMVNVIASFRDITTKRSWLYYDMFYDRSILGEEFCPVISSLSHISSFSINKLEDQGHESLSIKVSMPGDVKMKLTTQGLRVSLKMASLRLIASNLVTRSVLPTLASASRFLSINAGHRSHTSMPIDADFYDQSWPRILWFKISSISCHVETSANYRSLILDIPGSEDETDKGLRQGRDDERWNVKGNSSQPRRVQD</sequence>
<comment type="caution">
    <text evidence="1">The sequence shown here is derived from an EMBL/GenBank/DDBJ whole genome shotgun (WGS) entry which is preliminary data.</text>
</comment>
<protein>
    <submittedName>
        <fullName evidence="1">Uncharacterized protein</fullName>
    </submittedName>
</protein>
<dbReference type="EMBL" id="CM042038">
    <property type="protein sequence ID" value="KAI3731237.1"/>
    <property type="molecule type" value="Genomic_DNA"/>
</dbReference>
<evidence type="ECO:0000313" key="1">
    <source>
        <dbReference type="EMBL" id="KAI3731237.1"/>
    </source>
</evidence>
<accession>A0ACB9CAB3</accession>
<evidence type="ECO:0000313" key="2">
    <source>
        <dbReference type="Proteomes" id="UP001056120"/>
    </source>
</evidence>